<comment type="caution">
    <text evidence="1">The sequence shown here is derived from an EMBL/GenBank/DDBJ whole genome shotgun (WGS) entry which is preliminary data.</text>
</comment>
<accession>A0A917S8X9</accession>
<sequence>MDDTVTRTPLDQELLAKLGWTRRHVLAAVEGLDEEALRRSYVPSGWTPLSMIRHLTLDVERIWFAGAVAGDAGVARGLSGFHDPEPLSAAEIIAGYRAECDRSDKIISGLPAASPTRWQPYPDAPADLTAVILHVVVETACHAGHLDIVRENLDSRQFLVVDR</sequence>
<keyword evidence="2" id="KW-1185">Reference proteome</keyword>
<reference evidence="1" key="1">
    <citation type="journal article" date="2014" name="Int. J. Syst. Evol. Microbiol.">
        <title>Complete genome sequence of Corynebacterium casei LMG S-19264T (=DSM 44701T), isolated from a smear-ripened cheese.</title>
        <authorList>
            <consortium name="US DOE Joint Genome Institute (JGI-PGF)"/>
            <person name="Walter F."/>
            <person name="Albersmeier A."/>
            <person name="Kalinowski J."/>
            <person name="Ruckert C."/>
        </authorList>
    </citation>
    <scope>NUCLEOTIDE SEQUENCE</scope>
    <source>
        <strain evidence="1">CGMCC 4.7306</strain>
    </source>
</reference>
<dbReference type="Pfam" id="PF04978">
    <property type="entry name" value="MST"/>
    <property type="match status" value="1"/>
</dbReference>
<evidence type="ECO:0008006" key="3">
    <source>
        <dbReference type="Google" id="ProtNLM"/>
    </source>
</evidence>
<reference evidence="1" key="2">
    <citation type="submission" date="2020-09" db="EMBL/GenBank/DDBJ databases">
        <authorList>
            <person name="Sun Q."/>
            <person name="Zhou Y."/>
        </authorList>
    </citation>
    <scope>NUCLEOTIDE SEQUENCE</scope>
    <source>
        <strain evidence="1">CGMCC 4.7306</strain>
    </source>
</reference>
<dbReference type="EMBL" id="BMMZ01000004">
    <property type="protein sequence ID" value="GGL62006.1"/>
    <property type="molecule type" value="Genomic_DNA"/>
</dbReference>
<evidence type="ECO:0000313" key="2">
    <source>
        <dbReference type="Proteomes" id="UP000613840"/>
    </source>
</evidence>
<proteinExistence type="predicted"/>
<organism evidence="1 2">
    <name type="scientific">Microlunatus endophyticus</name>
    <dbReference type="NCBI Taxonomy" id="1716077"/>
    <lineage>
        <taxon>Bacteria</taxon>
        <taxon>Bacillati</taxon>
        <taxon>Actinomycetota</taxon>
        <taxon>Actinomycetes</taxon>
        <taxon>Propionibacteriales</taxon>
        <taxon>Propionibacteriaceae</taxon>
        <taxon>Microlunatus</taxon>
    </lineage>
</organism>
<dbReference type="SUPFAM" id="SSF109854">
    <property type="entry name" value="DinB/YfiT-like putative metalloenzymes"/>
    <property type="match status" value="1"/>
</dbReference>
<dbReference type="RefSeq" id="WP_188895167.1">
    <property type="nucleotide sequence ID" value="NZ_BMMZ01000004.1"/>
</dbReference>
<gene>
    <name evidence="1" type="ORF">GCM10011575_20660</name>
</gene>
<dbReference type="InterPro" id="IPR034660">
    <property type="entry name" value="DinB/YfiT-like"/>
</dbReference>
<dbReference type="Proteomes" id="UP000613840">
    <property type="component" value="Unassembled WGS sequence"/>
</dbReference>
<name>A0A917S8X9_9ACTN</name>
<dbReference type="AlphaFoldDB" id="A0A917S8X9"/>
<protein>
    <recommendedName>
        <fullName evidence="3">DinB superfamily protein</fullName>
    </recommendedName>
</protein>
<dbReference type="InterPro" id="IPR007061">
    <property type="entry name" value="MST-like"/>
</dbReference>
<evidence type="ECO:0000313" key="1">
    <source>
        <dbReference type="EMBL" id="GGL62006.1"/>
    </source>
</evidence>
<dbReference type="Gene3D" id="1.20.120.450">
    <property type="entry name" value="dinb family like domain"/>
    <property type="match status" value="1"/>
</dbReference>